<dbReference type="PANTHER" id="PTHR31672:SF13">
    <property type="entry name" value="F-BOX PROTEIN CPR30-LIKE"/>
    <property type="match status" value="1"/>
</dbReference>
<sequence length="406" mass="47534">MRSEIKTKLIFDLPQDVIQEIFSKVPVTCLRRLRSTCKRLHALLKDRGFIKKYYDTRQYHALMLLNFKVYSMSYNLHGVSMDVVPEGELSLIDPYRNNTNADISQVFHCDGLLLCTTRENRLVVWNPFTGQKRWLQQQNRGRIDDNYILGYDNSYLCHSYKILRVPDIYYQKLETSQNSRRNLDVTPKGDLELKVDGISSNSRRRYLGVTTPRKDLELKLNDFSSNSWKNLDVITPKGCLKSYGVSLKGNAYWVYLSKQRGVNDYSLLSFDFATECFQHLCVPFHQEADCFDTTILSVGKGEHLSLLYQSCETLMVEIWITNKIETTFVSWRKFLKVDIYTQLPMFSCRMSFFIEEEMKVAVCCDRNNKVYIVREDEYKVSSGFNFLEFEGVRCCLTLFGYVPRLV</sequence>
<reference evidence="3" key="2">
    <citation type="submission" date="2025-08" db="UniProtKB">
        <authorList>
            <consortium name="RefSeq"/>
        </authorList>
    </citation>
    <scope>IDENTIFICATION</scope>
    <source>
        <tissue evidence="3">Leaf</tissue>
    </source>
</reference>
<organism evidence="2 3">
    <name type="scientific">Camelina sativa</name>
    <name type="common">False flax</name>
    <name type="synonym">Myagrum sativum</name>
    <dbReference type="NCBI Taxonomy" id="90675"/>
    <lineage>
        <taxon>Eukaryota</taxon>
        <taxon>Viridiplantae</taxon>
        <taxon>Streptophyta</taxon>
        <taxon>Embryophyta</taxon>
        <taxon>Tracheophyta</taxon>
        <taxon>Spermatophyta</taxon>
        <taxon>Magnoliopsida</taxon>
        <taxon>eudicotyledons</taxon>
        <taxon>Gunneridae</taxon>
        <taxon>Pentapetalae</taxon>
        <taxon>rosids</taxon>
        <taxon>malvids</taxon>
        <taxon>Brassicales</taxon>
        <taxon>Brassicaceae</taxon>
        <taxon>Camelineae</taxon>
        <taxon>Camelina</taxon>
    </lineage>
</organism>
<keyword evidence="2" id="KW-1185">Reference proteome</keyword>
<dbReference type="PANTHER" id="PTHR31672">
    <property type="entry name" value="BNACNNG10540D PROTEIN"/>
    <property type="match status" value="1"/>
</dbReference>
<proteinExistence type="predicted"/>
<dbReference type="GeneID" id="104765598"/>
<dbReference type="NCBIfam" id="TIGR01640">
    <property type="entry name" value="F_box_assoc_1"/>
    <property type="match status" value="2"/>
</dbReference>
<dbReference type="InterPro" id="IPR017451">
    <property type="entry name" value="F-box-assoc_interact_dom"/>
</dbReference>
<dbReference type="RefSeq" id="XP_010487641.1">
    <property type="nucleotide sequence ID" value="XM_010489339.1"/>
</dbReference>
<protein>
    <submittedName>
        <fullName evidence="3">F-box protein At3g17560</fullName>
    </submittedName>
</protein>
<gene>
    <name evidence="3" type="primary">LOC104765598</name>
</gene>
<dbReference type="PROSITE" id="PS50181">
    <property type="entry name" value="FBOX"/>
    <property type="match status" value="1"/>
</dbReference>
<accession>A0ABM0XLB5</accession>
<dbReference type="SMART" id="SM00256">
    <property type="entry name" value="FBOX"/>
    <property type="match status" value="1"/>
</dbReference>
<dbReference type="InterPro" id="IPR050796">
    <property type="entry name" value="SCF_F-box_component"/>
</dbReference>
<dbReference type="InterPro" id="IPR006527">
    <property type="entry name" value="F-box-assoc_dom_typ1"/>
</dbReference>
<evidence type="ECO:0000259" key="1">
    <source>
        <dbReference type="PROSITE" id="PS50181"/>
    </source>
</evidence>
<dbReference type="Pfam" id="PF07734">
    <property type="entry name" value="FBA_1"/>
    <property type="match status" value="1"/>
</dbReference>
<reference evidence="2" key="1">
    <citation type="journal article" date="2014" name="Nat. Commun.">
        <title>The emerging biofuel crop Camelina sativa retains a highly undifferentiated hexaploid genome structure.</title>
        <authorList>
            <person name="Kagale S."/>
            <person name="Koh C."/>
            <person name="Nixon J."/>
            <person name="Bollina V."/>
            <person name="Clarke W.E."/>
            <person name="Tuteja R."/>
            <person name="Spillane C."/>
            <person name="Robinson S.J."/>
            <person name="Links M.G."/>
            <person name="Clarke C."/>
            <person name="Higgins E.E."/>
            <person name="Huebert T."/>
            <person name="Sharpe A.G."/>
            <person name="Parkin I.A."/>
        </authorList>
    </citation>
    <scope>NUCLEOTIDE SEQUENCE [LARGE SCALE GENOMIC DNA]</scope>
    <source>
        <strain evidence="2">cv. DH55</strain>
    </source>
</reference>
<dbReference type="InterPro" id="IPR036047">
    <property type="entry name" value="F-box-like_dom_sf"/>
</dbReference>
<name>A0ABM0XLB5_CAMSA</name>
<dbReference type="SUPFAM" id="SSF81383">
    <property type="entry name" value="F-box domain"/>
    <property type="match status" value="1"/>
</dbReference>
<dbReference type="Pfam" id="PF00646">
    <property type="entry name" value="F-box"/>
    <property type="match status" value="1"/>
</dbReference>
<dbReference type="CDD" id="cd22157">
    <property type="entry name" value="F-box_AtFBW1-like"/>
    <property type="match status" value="1"/>
</dbReference>
<feature type="domain" description="F-box" evidence="1">
    <location>
        <begin position="7"/>
        <end position="53"/>
    </location>
</feature>
<dbReference type="Gene3D" id="1.20.1280.50">
    <property type="match status" value="1"/>
</dbReference>
<evidence type="ECO:0000313" key="2">
    <source>
        <dbReference type="Proteomes" id="UP000694864"/>
    </source>
</evidence>
<dbReference type="Proteomes" id="UP000694864">
    <property type="component" value="Chromosome 19"/>
</dbReference>
<dbReference type="InterPro" id="IPR001810">
    <property type="entry name" value="F-box_dom"/>
</dbReference>
<evidence type="ECO:0000313" key="3">
    <source>
        <dbReference type="RefSeq" id="XP_010487641.1"/>
    </source>
</evidence>